<feature type="chain" id="PRO_5045185881" evidence="1">
    <location>
        <begin position="27"/>
        <end position="302"/>
    </location>
</feature>
<comment type="caution">
    <text evidence="2">The sequence shown here is derived from an EMBL/GenBank/DDBJ whole genome shotgun (WGS) entry which is preliminary data.</text>
</comment>
<gene>
    <name evidence="2" type="ORF">HW556_15980</name>
</gene>
<name>A0ABX2Q8T3_9BACT</name>
<protein>
    <submittedName>
        <fullName evidence="2">Carboxypeptidase-like regulatory domain-containing protein</fullName>
    </submittedName>
</protein>
<keyword evidence="3" id="KW-1185">Reference proteome</keyword>
<evidence type="ECO:0000256" key="1">
    <source>
        <dbReference type="SAM" id="SignalP"/>
    </source>
</evidence>
<sequence>MHVASSFKTVGFFLLTLLTFGSTARAQTLVGTITEVRTGQPVPYANVGIPGKNVGTVADEQGHYQLSYTAANLADTVCLSSIGHEPRRVLLRELVARPEVQLTPAAIALADVRVQAPGLFKRRLTLGNTSNSEMIIAGMAAEGHGAEMGVIISLRHQPTKVQQARFNLLYQDSTDLTFRVNLYRLLPNGQPSSEKLNRRDIIVHSNSRPNNAGPLVVDLTPDNLVLDEDFLLTLEWVAGGTAQKSQEMHGLRKNVYFSAALGYFGQPPYIRKTSQGKWEKLSLGARLAGMQFKVGFNVTALD</sequence>
<proteinExistence type="predicted"/>
<dbReference type="SUPFAM" id="SSF49464">
    <property type="entry name" value="Carboxypeptidase regulatory domain-like"/>
    <property type="match status" value="1"/>
</dbReference>
<accession>A0ABX2Q8T3</accession>
<evidence type="ECO:0000313" key="2">
    <source>
        <dbReference type="EMBL" id="NVO86386.1"/>
    </source>
</evidence>
<feature type="signal peptide" evidence="1">
    <location>
        <begin position="1"/>
        <end position="26"/>
    </location>
</feature>
<keyword evidence="1" id="KW-0732">Signal</keyword>
<dbReference type="Proteomes" id="UP000626554">
    <property type="component" value="Unassembled WGS sequence"/>
</dbReference>
<reference evidence="2 3" key="1">
    <citation type="submission" date="2020-05" db="EMBL/GenBank/DDBJ databases">
        <title>Hymenobacter terrestris sp. nov. and Hymenobacter lapidiphilus sp. nov., isolated from regoliths in Antarctica.</title>
        <authorList>
            <person name="Sedlacek I."/>
            <person name="Pantucek R."/>
            <person name="Zeman M."/>
            <person name="Holochova P."/>
            <person name="Kralova S."/>
            <person name="Stankova E."/>
            <person name="Sedo O."/>
            <person name="Micenkova L."/>
            <person name="Svec P."/>
            <person name="Gupta V."/>
            <person name="Sood U."/>
            <person name="Korpole U.S."/>
            <person name="Lal R."/>
        </authorList>
    </citation>
    <scope>NUCLEOTIDE SEQUENCE [LARGE SCALE GENOMIC DNA]</scope>
    <source>
        <strain evidence="2 3">P5252</strain>
    </source>
</reference>
<dbReference type="EMBL" id="JABKAV010000072">
    <property type="protein sequence ID" value="NVO86386.1"/>
    <property type="molecule type" value="Genomic_DNA"/>
</dbReference>
<organism evidence="2 3">
    <name type="scientific">Hymenobacter terrestris</name>
    <dbReference type="NCBI Taxonomy" id="2748310"/>
    <lineage>
        <taxon>Bacteria</taxon>
        <taxon>Pseudomonadati</taxon>
        <taxon>Bacteroidota</taxon>
        <taxon>Cytophagia</taxon>
        <taxon>Cytophagales</taxon>
        <taxon>Hymenobacteraceae</taxon>
        <taxon>Hymenobacter</taxon>
    </lineage>
</organism>
<dbReference type="Pfam" id="PF13715">
    <property type="entry name" value="CarbopepD_reg_2"/>
    <property type="match status" value="1"/>
</dbReference>
<dbReference type="InterPro" id="IPR008969">
    <property type="entry name" value="CarboxyPept-like_regulatory"/>
</dbReference>
<evidence type="ECO:0000313" key="3">
    <source>
        <dbReference type="Proteomes" id="UP000626554"/>
    </source>
</evidence>